<dbReference type="EMBL" id="PDXD01000005">
    <property type="protein sequence ID" value="RYN79731.1"/>
    <property type="molecule type" value="Genomic_DNA"/>
</dbReference>
<feature type="region of interest" description="Disordered" evidence="1">
    <location>
        <begin position="1"/>
        <end position="23"/>
    </location>
</feature>
<organism evidence="2 3">
    <name type="scientific">Alternaria alternata</name>
    <name type="common">Alternaria rot fungus</name>
    <name type="synonym">Torula alternata</name>
    <dbReference type="NCBI Taxonomy" id="5599"/>
    <lineage>
        <taxon>Eukaryota</taxon>
        <taxon>Fungi</taxon>
        <taxon>Dikarya</taxon>
        <taxon>Ascomycota</taxon>
        <taxon>Pezizomycotina</taxon>
        <taxon>Dothideomycetes</taxon>
        <taxon>Pleosporomycetidae</taxon>
        <taxon>Pleosporales</taxon>
        <taxon>Pleosporineae</taxon>
        <taxon>Pleosporaceae</taxon>
        <taxon>Alternaria</taxon>
        <taxon>Alternaria sect. Alternaria</taxon>
        <taxon>Alternaria alternata complex</taxon>
    </lineage>
</organism>
<sequence>MNADKWRTGTIIEDAGSSEGSSFWMIEDGDLKTPIPESRIRLKSA</sequence>
<gene>
    <name evidence="2" type="ORF">AA0117_g3487</name>
</gene>
<evidence type="ECO:0000256" key="1">
    <source>
        <dbReference type="SAM" id="MobiDB-lite"/>
    </source>
</evidence>
<reference evidence="3" key="1">
    <citation type="journal article" date="2019" name="bioRxiv">
        <title>Genomics, evolutionary history and diagnostics of the Alternaria alternata species group including apple and Asian pear pathotypes.</title>
        <authorList>
            <person name="Armitage A.D."/>
            <person name="Cockerton H.M."/>
            <person name="Sreenivasaprasad S."/>
            <person name="Woodhall J.W."/>
            <person name="Lane C.R."/>
            <person name="Harrison R.J."/>
            <person name="Clarkson J.P."/>
        </authorList>
    </citation>
    <scope>NUCLEOTIDE SEQUENCE [LARGE SCALE GENOMIC DNA]</scope>
    <source>
        <strain evidence="3">FERA 1177</strain>
    </source>
</reference>
<name>A0A4Q4NP30_ALTAL</name>
<comment type="caution">
    <text evidence="2">The sequence shown here is derived from an EMBL/GenBank/DDBJ whole genome shotgun (WGS) entry which is preliminary data.</text>
</comment>
<proteinExistence type="predicted"/>
<dbReference type="Proteomes" id="UP000291422">
    <property type="component" value="Unassembled WGS sequence"/>
</dbReference>
<protein>
    <submittedName>
        <fullName evidence="2">Uncharacterized protein</fullName>
    </submittedName>
</protein>
<dbReference type="AlphaFoldDB" id="A0A4Q4NP30"/>
<accession>A0A4Q4NP30</accession>
<evidence type="ECO:0000313" key="2">
    <source>
        <dbReference type="EMBL" id="RYN79731.1"/>
    </source>
</evidence>
<evidence type="ECO:0000313" key="3">
    <source>
        <dbReference type="Proteomes" id="UP000291422"/>
    </source>
</evidence>